<dbReference type="Gene3D" id="2.30.39.10">
    <property type="entry name" value="Alpha-1-antitrypsin, domain 1"/>
    <property type="match status" value="1"/>
</dbReference>
<name>A0ABR1E6D0_NECAM</name>
<protein>
    <recommendedName>
        <fullName evidence="3">Serpin domain-containing protein</fullName>
    </recommendedName>
</protein>
<feature type="domain" description="Serpin" evidence="3">
    <location>
        <begin position="16"/>
        <end position="374"/>
    </location>
</feature>
<proteinExistence type="inferred from homology"/>
<evidence type="ECO:0000259" key="3">
    <source>
        <dbReference type="SMART" id="SM00093"/>
    </source>
</evidence>
<dbReference type="Gene3D" id="3.30.497.10">
    <property type="entry name" value="Antithrombin, subunit I, domain 2"/>
    <property type="match status" value="1"/>
</dbReference>
<evidence type="ECO:0000256" key="2">
    <source>
        <dbReference type="RuleBase" id="RU000411"/>
    </source>
</evidence>
<dbReference type="PROSITE" id="PS00284">
    <property type="entry name" value="SERPIN"/>
    <property type="match status" value="1"/>
</dbReference>
<dbReference type="InterPro" id="IPR023796">
    <property type="entry name" value="Serpin_dom"/>
</dbReference>
<reference evidence="4 5" key="1">
    <citation type="submission" date="2023-08" db="EMBL/GenBank/DDBJ databases">
        <title>A Necator americanus chromosomal reference genome.</title>
        <authorList>
            <person name="Ilik V."/>
            <person name="Petrzelkova K.J."/>
            <person name="Pardy F."/>
            <person name="Fuh T."/>
            <person name="Niatou-Singa F.S."/>
            <person name="Gouil Q."/>
            <person name="Baker L."/>
            <person name="Ritchie M.E."/>
            <person name="Jex A.R."/>
            <person name="Gazzola D."/>
            <person name="Li H."/>
            <person name="Toshio Fujiwara R."/>
            <person name="Zhan B."/>
            <person name="Aroian R.V."/>
            <person name="Pafco B."/>
            <person name="Schwarz E.M."/>
        </authorList>
    </citation>
    <scope>NUCLEOTIDE SEQUENCE [LARGE SCALE GENOMIC DNA]</scope>
    <source>
        <strain evidence="4 5">Aroian</strain>
        <tissue evidence="4">Whole animal</tissue>
    </source>
</reference>
<dbReference type="InterPro" id="IPR000215">
    <property type="entry name" value="Serpin_fam"/>
</dbReference>
<dbReference type="SUPFAM" id="SSF56574">
    <property type="entry name" value="Serpins"/>
    <property type="match status" value="1"/>
</dbReference>
<accession>A0ABR1E6D0</accession>
<dbReference type="InterPro" id="IPR042178">
    <property type="entry name" value="Serpin_sf_1"/>
</dbReference>
<dbReference type="EMBL" id="JAVFWL010000005">
    <property type="protein sequence ID" value="KAK6758078.1"/>
    <property type="molecule type" value="Genomic_DNA"/>
</dbReference>
<evidence type="ECO:0000313" key="4">
    <source>
        <dbReference type="EMBL" id="KAK6758078.1"/>
    </source>
</evidence>
<dbReference type="PANTHER" id="PTHR11461">
    <property type="entry name" value="SERINE PROTEASE INHIBITOR, SERPIN"/>
    <property type="match status" value="1"/>
</dbReference>
<dbReference type="InterPro" id="IPR036186">
    <property type="entry name" value="Serpin_sf"/>
</dbReference>
<organism evidence="4 5">
    <name type="scientific">Necator americanus</name>
    <name type="common">Human hookworm</name>
    <dbReference type="NCBI Taxonomy" id="51031"/>
    <lineage>
        <taxon>Eukaryota</taxon>
        <taxon>Metazoa</taxon>
        <taxon>Ecdysozoa</taxon>
        <taxon>Nematoda</taxon>
        <taxon>Chromadorea</taxon>
        <taxon>Rhabditida</taxon>
        <taxon>Rhabditina</taxon>
        <taxon>Rhabditomorpha</taxon>
        <taxon>Strongyloidea</taxon>
        <taxon>Ancylostomatidae</taxon>
        <taxon>Bunostominae</taxon>
        <taxon>Necator</taxon>
    </lineage>
</organism>
<dbReference type="SMART" id="SM00093">
    <property type="entry name" value="SERPIN"/>
    <property type="match status" value="1"/>
</dbReference>
<comment type="caution">
    <text evidence="4">The sequence shown here is derived from an EMBL/GenBank/DDBJ whole genome shotgun (WGS) entry which is preliminary data.</text>
</comment>
<dbReference type="InterPro" id="IPR042185">
    <property type="entry name" value="Serpin_sf_2"/>
</dbReference>
<dbReference type="Proteomes" id="UP001303046">
    <property type="component" value="Unassembled WGS sequence"/>
</dbReference>
<evidence type="ECO:0000256" key="1">
    <source>
        <dbReference type="ARBA" id="ARBA00009500"/>
    </source>
</evidence>
<dbReference type="PANTHER" id="PTHR11461:SF211">
    <property type="entry name" value="GH10112P-RELATED"/>
    <property type="match status" value="1"/>
</dbReference>
<sequence>MVAPITANDAFLNAEMDLGLNMLRQSPTTEQLVVSPISIIFALAMVQAGARGKTRTQINQVISSGATDDGIINYYSSLSKDISISNEKVETRIANAFFLNKEFSIEKQYADTITGNYSAKVEALDFDNAKQTAQKIDEFVNDATVGRIKDIVEESTVRGANSLIINAIYFHGKWQHEFDKFDSRNYPFHSSAVKQRKIKFMNEEGKKRYYAEDEDMQVLSLPYQDASYAFNILLPKKKFGLEELRKKLNGTTIKRVLSQLESTMLGEISIPKMKIETDYKLKEALMAIGVTEMFSDAADLTGITRSRPLKVSSAAHRALIEVDEGGTTAAAATSVRFILTSGSIYPTNFIADHPFIFILTKNHNPLFMGHKDSEAEDFQVHLNIFNSVVEYEASIDLLRLHPGLLLTLMSI</sequence>
<evidence type="ECO:0000313" key="5">
    <source>
        <dbReference type="Proteomes" id="UP001303046"/>
    </source>
</evidence>
<dbReference type="Pfam" id="PF00079">
    <property type="entry name" value="Serpin"/>
    <property type="match status" value="1"/>
</dbReference>
<comment type="similarity">
    <text evidence="1 2">Belongs to the serpin family.</text>
</comment>
<dbReference type="InterPro" id="IPR023795">
    <property type="entry name" value="Serpin_CS"/>
</dbReference>
<gene>
    <name evidence="4" type="primary">Necator_chrV.g20515</name>
    <name evidence="4" type="ORF">RB195_015722</name>
</gene>
<keyword evidence="5" id="KW-1185">Reference proteome</keyword>